<dbReference type="InterPro" id="IPR012337">
    <property type="entry name" value="RNaseH-like_sf"/>
</dbReference>
<dbReference type="Proteomes" id="UP000007800">
    <property type="component" value="Unassembled WGS sequence"/>
</dbReference>
<evidence type="ECO:0008006" key="3">
    <source>
        <dbReference type="Google" id="ProtNLM"/>
    </source>
</evidence>
<proteinExistence type="predicted"/>
<dbReference type="InterPro" id="IPR036397">
    <property type="entry name" value="RNaseH_sf"/>
</dbReference>
<evidence type="ECO:0000313" key="1">
    <source>
        <dbReference type="EMBL" id="EER19023.1"/>
    </source>
</evidence>
<dbReference type="Gene3D" id="3.30.420.10">
    <property type="entry name" value="Ribonuclease H-like superfamily/Ribonuclease H"/>
    <property type="match status" value="1"/>
</dbReference>
<protein>
    <recommendedName>
        <fullName evidence="3">Integrase catalytic domain-containing protein</fullName>
    </recommendedName>
</protein>
<sequence>MAAQSVTSAFMDICKLLGAPYIVITDNGKQFVSKVFSEYCTKEEGMNVLIKSCIEHCEVAC</sequence>
<dbReference type="InParanoid" id="C5K921"/>
<name>C5K921_PERM5</name>
<dbReference type="GeneID" id="9049603"/>
<reference evidence="1 2" key="1">
    <citation type="submission" date="2008-07" db="EMBL/GenBank/DDBJ databases">
        <authorList>
            <person name="El-Sayed N."/>
            <person name="Caler E."/>
            <person name="Inman J."/>
            <person name="Amedeo P."/>
            <person name="Hass B."/>
            <person name="Wortman J."/>
        </authorList>
    </citation>
    <scope>NUCLEOTIDE SEQUENCE [LARGE SCALE GENOMIC DNA]</scope>
    <source>
        <strain evidence="2">ATCC 50983 / TXsc</strain>
    </source>
</reference>
<evidence type="ECO:0000313" key="2">
    <source>
        <dbReference type="Proteomes" id="UP000007800"/>
    </source>
</evidence>
<keyword evidence="2" id="KW-1185">Reference proteome</keyword>
<dbReference type="RefSeq" id="XP_002787227.1">
    <property type="nucleotide sequence ID" value="XM_002787181.1"/>
</dbReference>
<accession>C5K921</accession>
<dbReference type="EMBL" id="GG671327">
    <property type="protein sequence ID" value="EER19023.1"/>
    <property type="molecule type" value="Genomic_DNA"/>
</dbReference>
<organism evidence="2">
    <name type="scientific">Perkinsus marinus (strain ATCC 50983 / TXsc)</name>
    <dbReference type="NCBI Taxonomy" id="423536"/>
    <lineage>
        <taxon>Eukaryota</taxon>
        <taxon>Sar</taxon>
        <taxon>Alveolata</taxon>
        <taxon>Perkinsozoa</taxon>
        <taxon>Perkinsea</taxon>
        <taxon>Perkinsida</taxon>
        <taxon>Perkinsidae</taxon>
        <taxon>Perkinsus</taxon>
    </lineage>
</organism>
<dbReference type="SUPFAM" id="SSF53098">
    <property type="entry name" value="Ribonuclease H-like"/>
    <property type="match status" value="1"/>
</dbReference>
<dbReference type="AlphaFoldDB" id="C5K921"/>
<gene>
    <name evidence="1" type="ORF">Pmar_PMAR021268</name>
</gene>
<dbReference type="GO" id="GO:0003676">
    <property type="term" value="F:nucleic acid binding"/>
    <property type="evidence" value="ECO:0007669"/>
    <property type="project" value="InterPro"/>
</dbReference>
<dbReference type="OrthoDB" id="10068564at2759"/>